<organism evidence="2 3">
    <name type="scientific">Providencia burhodogranariea DSM 19968</name>
    <dbReference type="NCBI Taxonomy" id="1141662"/>
    <lineage>
        <taxon>Bacteria</taxon>
        <taxon>Pseudomonadati</taxon>
        <taxon>Pseudomonadota</taxon>
        <taxon>Gammaproteobacteria</taxon>
        <taxon>Enterobacterales</taxon>
        <taxon>Morganellaceae</taxon>
        <taxon>Providencia</taxon>
    </lineage>
</organism>
<dbReference type="Pfam" id="PF10106">
    <property type="entry name" value="DUF2345"/>
    <property type="match status" value="1"/>
</dbReference>
<dbReference type="AlphaFoldDB" id="K8WVZ7"/>
<gene>
    <name evidence="2" type="ORF">OOA_12300</name>
</gene>
<name>K8WVZ7_9GAMM</name>
<evidence type="ECO:0000259" key="1">
    <source>
        <dbReference type="Pfam" id="PF10106"/>
    </source>
</evidence>
<reference evidence="2 3" key="1">
    <citation type="journal article" date="2012" name="BMC Genomics">
        <title>Comparative genomics of bacteria in the genus Providencia isolated from wild Drosophila melanogaster.</title>
        <authorList>
            <person name="Galac M.R."/>
            <person name="Lazzaro B.P."/>
        </authorList>
    </citation>
    <scope>NUCLEOTIDE SEQUENCE [LARGE SCALE GENOMIC DNA]</scope>
    <source>
        <strain evidence="2 3">DSM 19968</strain>
    </source>
</reference>
<comment type="caution">
    <text evidence="2">The sequence shown here is derived from an EMBL/GenBank/DDBJ whole genome shotgun (WGS) entry which is preliminary data.</text>
</comment>
<feature type="domain" description="DUF2345" evidence="1">
    <location>
        <begin position="1"/>
        <end position="79"/>
    </location>
</feature>
<proteinExistence type="predicted"/>
<evidence type="ECO:0000313" key="3">
    <source>
        <dbReference type="Proteomes" id="UP000009336"/>
    </source>
</evidence>
<sequence>MKIIANQGAVEISAQHNTMDLFAQQQITITSSEDEIVISTPHTLTLNGGGSYLKLSEQGVEHGSSGDYIIKAANYVVPGSGSDIACETLQFDVTDIEAHKLVTKHPLHD</sequence>
<protein>
    <recommendedName>
        <fullName evidence="1">DUF2345 domain-containing protein</fullName>
    </recommendedName>
</protein>
<dbReference type="Proteomes" id="UP000009336">
    <property type="component" value="Unassembled WGS sequence"/>
</dbReference>
<dbReference type="HOGENOM" id="CLU_2181543_0_0_6"/>
<keyword evidence="3" id="KW-1185">Reference proteome</keyword>
<dbReference type="EMBL" id="AKKL01000033">
    <property type="protein sequence ID" value="EKT60360.1"/>
    <property type="molecule type" value="Genomic_DNA"/>
</dbReference>
<dbReference type="eggNOG" id="COG4253">
    <property type="taxonomic scope" value="Bacteria"/>
</dbReference>
<dbReference type="STRING" id="1141662.OOA_12300"/>
<dbReference type="PATRIC" id="fig|1141662.3.peg.2494"/>
<dbReference type="InterPro" id="IPR018769">
    <property type="entry name" value="VgrG2_DUF2345"/>
</dbReference>
<accession>K8WVZ7</accession>
<evidence type="ECO:0000313" key="2">
    <source>
        <dbReference type="EMBL" id="EKT60360.1"/>
    </source>
</evidence>